<evidence type="ECO:0000256" key="3">
    <source>
        <dbReference type="ARBA" id="ARBA00022777"/>
    </source>
</evidence>
<dbReference type="PANTHER" id="PTHR48011">
    <property type="entry name" value="CCR4-NOT TRANSCRIPTIONAL COMPLEX SUBUNIT CAF120-RELATED"/>
    <property type="match status" value="1"/>
</dbReference>
<dbReference type="CDD" id="cd06606">
    <property type="entry name" value="STKc_MAPKKK"/>
    <property type="match status" value="1"/>
</dbReference>
<evidence type="ECO:0000256" key="4">
    <source>
        <dbReference type="ARBA" id="ARBA00022840"/>
    </source>
</evidence>
<keyword evidence="11" id="KW-1185">Reference proteome</keyword>
<feature type="coiled-coil region" evidence="7">
    <location>
        <begin position="73"/>
        <end position="100"/>
    </location>
</feature>
<dbReference type="Proteomes" id="UP000811609">
    <property type="component" value="Chromosome 6"/>
</dbReference>
<comment type="similarity">
    <text evidence="6">Belongs to the protein kinase superfamily.</text>
</comment>
<gene>
    <name evidence="9" type="ORF">CIPAW_06G176000</name>
    <name evidence="10" type="ORF">I3842_06G176700</name>
</gene>
<evidence type="ECO:0000313" key="9">
    <source>
        <dbReference type="EMBL" id="KAG6652316.1"/>
    </source>
</evidence>
<dbReference type="EMBL" id="CM031814">
    <property type="protein sequence ID" value="KAG6652316.1"/>
    <property type="molecule type" value="Genomic_DNA"/>
</dbReference>
<evidence type="ECO:0000256" key="7">
    <source>
        <dbReference type="SAM" id="Coils"/>
    </source>
</evidence>
<dbReference type="InterPro" id="IPR017441">
    <property type="entry name" value="Protein_kinase_ATP_BS"/>
</dbReference>
<proteinExistence type="inferred from homology"/>
<keyword evidence="1" id="KW-0808">Transferase</keyword>
<evidence type="ECO:0000256" key="2">
    <source>
        <dbReference type="ARBA" id="ARBA00022741"/>
    </source>
</evidence>
<dbReference type="PROSITE" id="PS00108">
    <property type="entry name" value="PROTEIN_KINASE_ST"/>
    <property type="match status" value="1"/>
</dbReference>
<organism evidence="9 11">
    <name type="scientific">Carya illinoinensis</name>
    <name type="common">Pecan</name>
    <dbReference type="NCBI Taxonomy" id="32201"/>
    <lineage>
        <taxon>Eukaryota</taxon>
        <taxon>Viridiplantae</taxon>
        <taxon>Streptophyta</taxon>
        <taxon>Embryophyta</taxon>
        <taxon>Tracheophyta</taxon>
        <taxon>Spermatophyta</taxon>
        <taxon>Magnoliopsida</taxon>
        <taxon>eudicotyledons</taxon>
        <taxon>Gunneridae</taxon>
        <taxon>Pentapetalae</taxon>
        <taxon>rosids</taxon>
        <taxon>fabids</taxon>
        <taxon>Fagales</taxon>
        <taxon>Juglandaceae</taxon>
        <taxon>Carya</taxon>
    </lineage>
</organism>
<dbReference type="InterPro" id="IPR008271">
    <property type="entry name" value="Ser/Thr_kinase_AS"/>
</dbReference>
<accession>A0A8T1QCQ5</accession>
<reference evidence="9" key="1">
    <citation type="submission" date="2020-12" db="EMBL/GenBank/DDBJ databases">
        <title>WGS assembly of Carya illinoinensis cv. Pawnee.</title>
        <authorList>
            <person name="Platts A."/>
            <person name="Shu S."/>
            <person name="Wright S."/>
            <person name="Barry K."/>
            <person name="Edger P."/>
            <person name="Pires J.C."/>
            <person name="Schmutz J."/>
        </authorList>
    </citation>
    <scope>NUCLEOTIDE SEQUENCE</scope>
    <source>
        <tissue evidence="9">Leaf</tissue>
    </source>
</reference>
<keyword evidence="4 5" id="KW-0067">ATP-binding</keyword>
<dbReference type="AlphaFoldDB" id="A0A8T1QCQ5"/>
<evidence type="ECO:0000313" key="11">
    <source>
        <dbReference type="Proteomes" id="UP000811609"/>
    </source>
</evidence>
<keyword evidence="3" id="KW-0418">Kinase</keyword>
<feature type="binding site" evidence="5">
    <location>
        <position position="72"/>
    </location>
    <ligand>
        <name>ATP</name>
        <dbReference type="ChEBI" id="CHEBI:30616"/>
    </ligand>
</feature>
<dbReference type="EMBL" id="CM031830">
    <property type="protein sequence ID" value="KAG6710303.1"/>
    <property type="molecule type" value="Genomic_DNA"/>
</dbReference>
<evidence type="ECO:0000256" key="1">
    <source>
        <dbReference type="ARBA" id="ARBA00022679"/>
    </source>
</evidence>
<evidence type="ECO:0000256" key="5">
    <source>
        <dbReference type="PROSITE-ProRule" id="PRU10141"/>
    </source>
</evidence>
<dbReference type="GO" id="GO:0007165">
    <property type="term" value="P:signal transduction"/>
    <property type="evidence" value="ECO:0007669"/>
    <property type="project" value="TreeGrafter"/>
</dbReference>
<dbReference type="SMART" id="SM00220">
    <property type="entry name" value="S_TKc"/>
    <property type="match status" value="1"/>
</dbReference>
<protein>
    <recommendedName>
        <fullName evidence="8">Protein kinase domain-containing protein</fullName>
    </recommendedName>
</protein>
<comment type="caution">
    <text evidence="9">The sequence shown here is derived from an EMBL/GenBank/DDBJ whole genome shotgun (WGS) entry which is preliminary data.</text>
</comment>
<dbReference type="InterPro" id="IPR052751">
    <property type="entry name" value="Plant_MAPKKK"/>
</dbReference>
<dbReference type="Pfam" id="PF00069">
    <property type="entry name" value="Pkinase"/>
    <property type="match status" value="1"/>
</dbReference>
<feature type="domain" description="Protein kinase" evidence="8">
    <location>
        <begin position="43"/>
        <end position="307"/>
    </location>
</feature>
<name>A0A8T1QCQ5_CARIL</name>
<dbReference type="Proteomes" id="UP000811246">
    <property type="component" value="Chromosome 6"/>
</dbReference>
<evidence type="ECO:0000313" key="10">
    <source>
        <dbReference type="EMBL" id="KAG6710303.1"/>
    </source>
</evidence>
<reference evidence="10" key="2">
    <citation type="submission" date="2021-01" db="EMBL/GenBank/DDBJ databases">
        <authorList>
            <person name="Lovell J.T."/>
            <person name="Bentley N."/>
            <person name="Bhattarai G."/>
            <person name="Jenkins J.W."/>
            <person name="Sreedasyam A."/>
            <person name="Alarcon Y."/>
            <person name="Bock C."/>
            <person name="Boston L."/>
            <person name="Carlson J."/>
            <person name="Cervantes K."/>
            <person name="Clermont K."/>
            <person name="Krom N."/>
            <person name="Kubenka K."/>
            <person name="Mamidi S."/>
            <person name="Mattison C."/>
            <person name="Monteros M."/>
            <person name="Pisani C."/>
            <person name="Plott C."/>
            <person name="Rajasekar S."/>
            <person name="Rhein H.S."/>
            <person name="Rohla C."/>
            <person name="Song M."/>
            <person name="Hilaire R.S."/>
            <person name="Shu S."/>
            <person name="Wells L."/>
            <person name="Wang X."/>
            <person name="Webber J."/>
            <person name="Heerema R.J."/>
            <person name="Klein P."/>
            <person name="Conner P."/>
            <person name="Grauke L."/>
            <person name="Grimwood J."/>
            <person name="Schmutz J."/>
            <person name="Randall J.J."/>
        </authorList>
    </citation>
    <scope>NUCLEOTIDE SEQUENCE</scope>
    <source>
        <tissue evidence="10">Leaf</tissue>
    </source>
</reference>
<sequence>MGWVLAPDSELKRQIYTSHFSIIERAEKMARDCQCATLHSDEWVQGKLVGSGSFGNVHLAMSKATGGLFVVKSSQSEARLEALENEARILQSLNSRYIVRCIGMDFTSGSNGGHKLNVFMEYMAGGSLSDVAEKFGGVLEERVIKLYTREILLGIKYLHENGIVHCDLKSKNVLLGSSGDIKLADFGCAKRLQGFMGNRGLAARSGQSMGGTPLWTAPEVLRNEGLDFASDIWSLGCTVIEMATGRPPWGDEFFNPMAAILKIACSDETPQFPTQFSKEGLDFLAKCLDREPERRWRAEELLNHPFVSRNSTRTHTRQEPACSPASIFDFGIYDSDDSKSGNADEFRSKNAFSRSLCCCGERNKTVRREQTESESASSEIWITVRSHATC</sequence>
<keyword evidence="7" id="KW-0175">Coiled coil</keyword>
<dbReference type="InterPro" id="IPR000719">
    <property type="entry name" value="Prot_kinase_dom"/>
</dbReference>
<dbReference type="PANTHER" id="PTHR48011:SF5">
    <property type="entry name" value="PROTEIN KINASE DOMAIN-CONTAINING PROTEIN"/>
    <property type="match status" value="1"/>
</dbReference>
<keyword evidence="6" id="KW-0723">Serine/threonine-protein kinase</keyword>
<evidence type="ECO:0000259" key="8">
    <source>
        <dbReference type="PROSITE" id="PS50011"/>
    </source>
</evidence>
<evidence type="ECO:0000256" key="6">
    <source>
        <dbReference type="RuleBase" id="RU000304"/>
    </source>
</evidence>
<dbReference type="GO" id="GO:0005524">
    <property type="term" value="F:ATP binding"/>
    <property type="evidence" value="ECO:0007669"/>
    <property type="project" value="UniProtKB-UniRule"/>
</dbReference>
<keyword evidence="2 5" id="KW-0547">Nucleotide-binding</keyword>
<dbReference type="PROSITE" id="PS00107">
    <property type="entry name" value="PROTEIN_KINASE_ATP"/>
    <property type="match status" value="1"/>
</dbReference>
<dbReference type="PROSITE" id="PS50011">
    <property type="entry name" value="PROTEIN_KINASE_DOM"/>
    <property type="match status" value="1"/>
</dbReference>
<dbReference type="GO" id="GO:0004674">
    <property type="term" value="F:protein serine/threonine kinase activity"/>
    <property type="evidence" value="ECO:0007669"/>
    <property type="project" value="UniProtKB-KW"/>
</dbReference>